<accession>A0ABP7A2C3</accession>
<reference evidence="2" key="1">
    <citation type="journal article" date="2019" name="Int. J. Syst. Evol. Microbiol.">
        <title>The Global Catalogue of Microorganisms (GCM) 10K type strain sequencing project: providing services to taxonomists for standard genome sequencing and annotation.</title>
        <authorList>
            <consortium name="The Broad Institute Genomics Platform"/>
            <consortium name="The Broad Institute Genome Sequencing Center for Infectious Disease"/>
            <person name="Wu L."/>
            <person name="Ma J."/>
        </authorList>
    </citation>
    <scope>NUCLEOTIDE SEQUENCE [LARGE SCALE GENOMIC DNA]</scope>
    <source>
        <strain evidence="2">JCM 16902</strain>
    </source>
</reference>
<gene>
    <name evidence="1" type="ORF">GCM10022223_45700</name>
</gene>
<evidence type="ECO:0008006" key="3">
    <source>
        <dbReference type="Google" id="ProtNLM"/>
    </source>
</evidence>
<proteinExistence type="predicted"/>
<dbReference type="EMBL" id="BAAAZO010000009">
    <property type="protein sequence ID" value="GAA3623560.1"/>
    <property type="molecule type" value="Genomic_DNA"/>
</dbReference>
<sequence>MGRGNVSKLDDSIQAVDAVRQHFNSALGQLQAAISEIEEGAAAGEALGVEGIVELFSQAKQGLEAITQATEGIDEQLDAVVAVLEAGKG</sequence>
<protein>
    <recommendedName>
        <fullName evidence="3">Type VII secretion system (Wss) protein ESAT-6</fullName>
    </recommendedName>
</protein>
<comment type="caution">
    <text evidence="1">The sequence shown here is derived from an EMBL/GenBank/DDBJ whole genome shotgun (WGS) entry which is preliminary data.</text>
</comment>
<evidence type="ECO:0000313" key="2">
    <source>
        <dbReference type="Proteomes" id="UP001501074"/>
    </source>
</evidence>
<keyword evidence="2" id="KW-1185">Reference proteome</keyword>
<name>A0ABP7A2C3_9ACTN</name>
<evidence type="ECO:0000313" key="1">
    <source>
        <dbReference type="EMBL" id="GAA3623560.1"/>
    </source>
</evidence>
<organism evidence="1 2">
    <name type="scientific">Kineosporia mesophila</name>
    <dbReference type="NCBI Taxonomy" id="566012"/>
    <lineage>
        <taxon>Bacteria</taxon>
        <taxon>Bacillati</taxon>
        <taxon>Actinomycetota</taxon>
        <taxon>Actinomycetes</taxon>
        <taxon>Kineosporiales</taxon>
        <taxon>Kineosporiaceae</taxon>
        <taxon>Kineosporia</taxon>
    </lineage>
</organism>
<dbReference type="Proteomes" id="UP001501074">
    <property type="component" value="Unassembled WGS sequence"/>
</dbReference>